<name>A0ABX8M2G2_9GAMM</name>
<dbReference type="EMBL" id="CP020335">
    <property type="protein sequence ID" value="QXF35447.1"/>
    <property type="molecule type" value="Genomic_DNA"/>
</dbReference>
<evidence type="ECO:0008006" key="3">
    <source>
        <dbReference type="Google" id="ProtNLM"/>
    </source>
</evidence>
<protein>
    <recommendedName>
        <fullName evidence="3">Zinc-binding alcohol dehydrogenase family protein</fullName>
    </recommendedName>
</protein>
<gene>
    <name evidence="1" type="ORF">B0X70_21320</name>
</gene>
<sequence length="382" mass="43915">MEQVEVWMLYKGLERKNLEREMIYIKDIEPEEVLAEPLYGCWEGNMGHALERQPIDICKERKEDKVVIGNSGVVRILKVGNTIKHLREGMICILFCGENTRNDKFPQKIYAYDQPNTIGLLSKKVKLHHKYLIPIPENSKYTLPQWAAFSLRYITAWSNWQVSYNCWLANIKNNKAAYSDAYVCAWGGGVSFAFVTLAKIHGFNAGLISSKKTMLKYITDVGLDSIDRNLFRDLAYNEELYNTDKNFKKNYRQAEKTFLNIINEKTSEKGVAIFMDLVGFPVFRATLKALASPGVITTSGWKKGMHLTSSRAVECIKRHTHVHTHYASYEEGLDAVTFAETNGWLPPITDKIWQWDDIPHLSKLGLYESLDTYFPIYQINSI</sequence>
<evidence type="ECO:0000313" key="1">
    <source>
        <dbReference type="EMBL" id="QXF35447.1"/>
    </source>
</evidence>
<evidence type="ECO:0000313" key="2">
    <source>
        <dbReference type="Proteomes" id="UP000693715"/>
    </source>
</evidence>
<keyword evidence="2" id="KW-1185">Reference proteome</keyword>
<dbReference type="Proteomes" id="UP000693715">
    <property type="component" value="Chromosome"/>
</dbReference>
<dbReference type="RefSeq" id="WP_217470303.1">
    <property type="nucleotide sequence ID" value="NZ_CP020335.1"/>
</dbReference>
<organism evidence="1 2">
    <name type="scientific">Photorhabdus akhurstii</name>
    <dbReference type="NCBI Taxonomy" id="171438"/>
    <lineage>
        <taxon>Bacteria</taxon>
        <taxon>Pseudomonadati</taxon>
        <taxon>Pseudomonadota</taxon>
        <taxon>Gammaproteobacteria</taxon>
        <taxon>Enterobacterales</taxon>
        <taxon>Morganellaceae</taxon>
        <taxon>Photorhabdus</taxon>
    </lineage>
</organism>
<dbReference type="PANTHER" id="PTHR45033">
    <property type="match status" value="1"/>
</dbReference>
<reference evidence="1 2" key="1">
    <citation type="submission" date="2017-03" db="EMBL/GenBank/DDBJ databases">
        <title>Genome comparison of Photorhabdus luminescens strain 0813-124 phase variants.</title>
        <authorList>
            <person name="Chien C.-C."/>
            <person name="Chen W.-J."/>
            <person name="Shih M.-C."/>
            <person name="Hsieh F.-C."/>
        </authorList>
    </citation>
    <scope>NUCLEOTIDE SEQUENCE [LARGE SCALE GENOMIC DNA]</scope>
    <source>
        <strain evidence="1 2">0813-124 phase II</strain>
    </source>
</reference>
<dbReference type="InterPro" id="IPR052711">
    <property type="entry name" value="Zinc_ADH-like"/>
</dbReference>
<accession>A0ABX8M2G2</accession>
<proteinExistence type="predicted"/>
<dbReference type="PANTHER" id="PTHR45033:SF2">
    <property type="entry name" value="ZINC-TYPE ALCOHOL DEHYDROGENASE-LIKE PROTEIN C1773.06C"/>
    <property type="match status" value="1"/>
</dbReference>